<reference evidence="8 9" key="1">
    <citation type="submission" date="2019-02" db="EMBL/GenBank/DDBJ databases">
        <title>Halieaceae_genomes.</title>
        <authorList>
            <person name="Li S.-H."/>
        </authorList>
    </citation>
    <scope>NUCLEOTIDE SEQUENCE [LARGE SCALE GENOMIC DNA]</scope>
    <source>
        <strain evidence="8 9">JH123</strain>
    </source>
</reference>
<keyword evidence="4 8" id="KW-0032">Aminotransferase</keyword>
<dbReference type="Gene3D" id="3.90.1150.10">
    <property type="entry name" value="Aspartate Aminotransferase, domain 1"/>
    <property type="match status" value="1"/>
</dbReference>
<evidence type="ECO:0000256" key="4">
    <source>
        <dbReference type="ARBA" id="ARBA00022576"/>
    </source>
</evidence>
<evidence type="ECO:0000256" key="2">
    <source>
        <dbReference type="ARBA" id="ARBA00007441"/>
    </source>
</evidence>
<accession>A0ABY6Q2A8</accession>
<evidence type="ECO:0000313" key="8">
    <source>
        <dbReference type="EMBL" id="UZP73219.1"/>
    </source>
</evidence>
<evidence type="ECO:0000256" key="6">
    <source>
        <dbReference type="ARBA" id="ARBA00022898"/>
    </source>
</evidence>
<comment type="similarity">
    <text evidence="2">Belongs to the class-I pyridoxal-phosphate-dependent aminotransferase family.</text>
</comment>
<dbReference type="NCBIfam" id="NF006719">
    <property type="entry name" value="PRK09257.1"/>
    <property type="match status" value="1"/>
</dbReference>
<evidence type="ECO:0000256" key="1">
    <source>
        <dbReference type="ARBA" id="ARBA00001933"/>
    </source>
</evidence>
<dbReference type="Proteomes" id="UP001317963">
    <property type="component" value="Chromosome"/>
</dbReference>
<gene>
    <name evidence="8" type="ORF">E0F26_00040</name>
</gene>
<dbReference type="PANTHER" id="PTHR11879">
    <property type="entry name" value="ASPARTATE AMINOTRANSFERASE"/>
    <property type="match status" value="1"/>
</dbReference>
<name>A0ABY6Q2A8_9GAMM</name>
<evidence type="ECO:0000313" key="9">
    <source>
        <dbReference type="Proteomes" id="UP001317963"/>
    </source>
</evidence>
<protein>
    <submittedName>
        <fullName evidence="8">Aspartate/tyrosine/aromatic aminotransferase</fullName>
    </submittedName>
</protein>
<organism evidence="8 9">
    <name type="scientific">Candidatus Paraluminiphilus aquimaris</name>
    <dbReference type="NCBI Taxonomy" id="2518994"/>
    <lineage>
        <taxon>Bacteria</taxon>
        <taxon>Pseudomonadati</taxon>
        <taxon>Pseudomonadota</taxon>
        <taxon>Gammaproteobacteria</taxon>
        <taxon>Cellvibrionales</taxon>
        <taxon>Halieaceae</taxon>
        <taxon>Candidatus Paraluminiphilus</taxon>
    </lineage>
</organism>
<proteinExistence type="inferred from homology"/>
<dbReference type="EMBL" id="CP036501">
    <property type="protein sequence ID" value="UZP73219.1"/>
    <property type="molecule type" value="Genomic_DNA"/>
</dbReference>
<dbReference type="GO" id="GO:0008483">
    <property type="term" value="F:transaminase activity"/>
    <property type="evidence" value="ECO:0007669"/>
    <property type="project" value="UniProtKB-KW"/>
</dbReference>
<dbReference type="SUPFAM" id="SSF53383">
    <property type="entry name" value="PLP-dependent transferases"/>
    <property type="match status" value="1"/>
</dbReference>
<dbReference type="InterPro" id="IPR015422">
    <property type="entry name" value="PyrdxlP-dep_Trfase_small"/>
</dbReference>
<evidence type="ECO:0000259" key="7">
    <source>
        <dbReference type="Pfam" id="PF00155"/>
    </source>
</evidence>
<dbReference type="InterPro" id="IPR004839">
    <property type="entry name" value="Aminotransferase_I/II_large"/>
</dbReference>
<sequence length="394" mass="42117">MLEQLSVLSPDPILGLAAECRADPNPNKIDLTVGIYMDEAGVCPVFQAVRQAQEQLVADEITKAYLPAAGDAAYLSAMKSLVFGEVLAGDGANITAIQTPGGCGALRIASEVLAAAAPDATVWISNPTWPVHIPLMGSVGLKFKTYRYYDPVSHGVDFDGMASDLKGAKKGDVVLLHGCCHNPSGADLTLEQWGHIADMALTQGFTVLVDLAYQGMGTDLEADVAGLRLLANRLGELIVAASCSKNLGLYRERTGVALFFGRNAQVAEATHSHGLGAARRVYSMPPAHGALLAGRVLSDPTLRASWELELQEICARMIDLRTQLSAKLSEKTNQDFSFISKEKGMFSFLGLSVEQARGLRKERGLYMLDSSRINVAALNQQNMDIVIDAVASVL</sequence>
<keyword evidence="9" id="KW-1185">Reference proteome</keyword>
<dbReference type="Pfam" id="PF00155">
    <property type="entry name" value="Aminotran_1_2"/>
    <property type="match status" value="1"/>
</dbReference>
<dbReference type="PANTHER" id="PTHR11879:SF22">
    <property type="entry name" value="ASPARTATE AMINOTRANSFERASE, MITOCHONDRIAL"/>
    <property type="match status" value="1"/>
</dbReference>
<evidence type="ECO:0000256" key="5">
    <source>
        <dbReference type="ARBA" id="ARBA00022679"/>
    </source>
</evidence>
<comment type="cofactor">
    <cofactor evidence="1">
        <name>pyridoxal 5'-phosphate</name>
        <dbReference type="ChEBI" id="CHEBI:597326"/>
    </cofactor>
</comment>
<evidence type="ECO:0000256" key="3">
    <source>
        <dbReference type="ARBA" id="ARBA00011738"/>
    </source>
</evidence>
<dbReference type="PRINTS" id="PR00799">
    <property type="entry name" value="TRANSAMINASE"/>
</dbReference>
<dbReference type="Gene3D" id="3.40.640.10">
    <property type="entry name" value="Type I PLP-dependent aspartate aminotransferase-like (Major domain)"/>
    <property type="match status" value="1"/>
</dbReference>
<keyword evidence="5" id="KW-0808">Transferase</keyword>
<keyword evidence="6" id="KW-0663">Pyridoxal phosphate</keyword>
<dbReference type="RefSeq" id="WP_279241998.1">
    <property type="nucleotide sequence ID" value="NZ_CP036501.1"/>
</dbReference>
<dbReference type="InterPro" id="IPR015424">
    <property type="entry name" value="PyrdxlP-dep_Trfase"/>
</dbReference>
<feature type="domain" description="Aminotransferase class I/classII large" evidence="7">
    <location>
        <begin position="27"/>
        <end position="390"/>
    </location>
</feature>
<comment type="subunit">
    <text evidence="3">Homodimer.</text>
</comment>
<dbReference type="CDD" id="cd00609">
    <property type="entry name" value="AAT_like"/>
    <property type="match status" value="1"/>
</dbReference>
<dbReference type="InterPro" id="IPR015421">
    <property type="entry name" value="PyrdxlP-dep_Trfase_major"/>
</dbReference>
<dbReference type="InterPro" id="IPR000796">
    <property type="entry name" value="Asp_trans"/>
</dbReference>